<evidence type="ECO:0000313" key="7">
    <source>
        <dbReference type="Proteomes" id="UP001054889"/>
    </source>
</evidence>
<dbReference type="InterPro" id="IPR046349">
    <property type="entry name" value="C1-like_sf"/>
</dbReference>
<evidence type="ECO:0000256" key="2">
    <source>
        <dbReference type="ARBA" id="ARBA00022737"/>
    </source>
</evidence>
<dbReference type="EMBL" id="BQKI01000084">
    <property type="protein sequence ID" value="GJN33052.1"/>
    <property type="molecule type" value="Genomic_DNA"/>
</dbReference>
<organism evidence="6 7">
    <name type="scientific">Eleusine coracana subsp. coracana</name>
    <dbReference type="NCBI Taxonomy" id="191504"/>
    <lineage>
        <taxon>Eukaryota</taxon>
        <taxon>Viridiplantae</taxon>
        <taxon>Streptophyta</taxon>
        <taxon>Embryophyta</taxon>
        <taxon>Tracheophyta</taxon>
        <taxon>Spermatophyta</taxon>
        <taxon>Magnoliopsida</taxon>
        <taxon>Liliopsida</taxon>
        <taxon>Poales</taxon>
        <taxon>Poaceae</taxon>
        <taxon>PACMAD clade</taxon>
        <taxon>Chloridoideae</taxon>
        <taxon>Cynodonteae</taxon>
        <taxon>Eleusininae</taxon>
        <taxon>Eleusine</taxon>
    </lineage>
</organism>
<keyword evidence="7" id="KW-1185">Reference proteome</keyword>
<reference evidence="6" key="1">
    <citation type="journal article" date="2018" name="DNA Res.">
        <title>Multiple hybrid de novo genome assembly of finger millet, an orphan allotetraploid crop.</title>
        <authorList>
            <person name="Hatakeyama M."/>
            <person name="Aluri S."/>
            <person name="Balachadran M.T."/>
            <person name="Sivarajan S.R."/>
            <person name="Patrignani A."/>
            <person name="Gruter S."/>
            <person name="Poveda L."/>
            <person name="Shimizu-Inatsugi R."/>
            <person name="Baeten J."/>
            <person name="Francoijs K.J."/>
            <person name="Nataraja K.N."/>
            <person name="Reddy Y.A.N."/>
            <person name="Phadnis S."/>
            <person name="Ravikumar R.L."/>
            <person name="Schlapbach R."/>
            <person name="Sreeman S.M."/>
            <person name="Shimizu K.K."/>
        </authorList>
    </citation>
    <scope>NUCLEOTIDE SEQUENCE</scope>
</reference>
<evidence type="ECO:0000313" key="6">
    <source>
        <dbReference type="EMBL" id="GJN33052.1"/>
    </source>
</evidence>
<evidence type="ECO:0000256" key="1">
    <source>
        <dbReference type="ARBA" id="ARBA00022723"/>
    </source>
</evidence>
<feature type="compositionally biased region" description="Gly residues" evidence="4">
    <location>
        <begin position="187"/>
        <end position="198"/>
    </location>
</feature>
<dbReference type="SUPFAM" id="SSF57889">
    <property type="entry name" value="Cysteine-rich domain"/>
    <property type="match status" value="2"/>
</dbReference>
<name>A0AAV5FEI0_ELECO</name>
<evidence type="ECO:0000256" key="3">
    <source>
        <dbReference type="ARBA" id="ARBA00022833"/>
    </source>
</evidence>
<dbReference type="InterPro" id="IPR002219">
    <property type="entry name" value="PKC_DAG/PE"/>
</dbReference>
<reference evidence="6" key="2">
    <citation type="submission" date="2021-12" db="EMBL/GenBank/DDBJ databases">
        <title>Resequencing data analysis of finger millet.</title>
        <authorList>
            <person name="Hatakeyama M."/>
            <person name="Aluri S."/>
            <person name="Balachadran M.T."/>
            <person name="Sivarajan S.R."/>
            <person name="Poveda L."/>
            <person name="Shimizu-Inatsugi R."/>
            <person name="Schlapbach R."/>
            <person name="Sreeman S.M."/>
            <person name="Shimizu K.K."/>
        </authorList>
    </citation>
    <scope>NUCLEOTIDE SEQUENCE</scope>
</reference>
<protein>
    <recommendedName>
        <fullName evidence="5">Phorbol-ester/DAG-type domain-containing protein</fullName>
    </recommendedName>
</protein>
<dbReference type="GO" id="GO:0046872">
    <property type="term" value="F:metal ion binding"/>
    <property type="evidence" value="ECO:0007669"/>
    <property type="project" value="UniProtKB-KW"/>
</dbReference>
<dbReference type="Gene3D" id="3.30.60.20">
    <property type="match status" value="1"/>
</dbReference>
<dbReference type="AlphaFoldDB" id="A0AAV5FEI0"/>
<comment type="caution">
    <text evidence="6">The sequence shown here is derived from an EMBL/GenBank/DDBJ whole genome shotgun (WGS) entry which is preliminary data.</text>
</comment>
<feature type="region of interest" description="Disordered" evidence="4">
    <location>
        <begin position="177"/>
        <end position="198"/>
    </location>
</feature>
<dbReference type="Pfam" id="PF03107">
    <property type="entry name" value="C1_2"/>
    <property type="match status" value="3"/>
</dbReference>
<keyword evidence="3" id="KW-0862">Zinc</keyword>
<proteinExistence type="predicted"/>
<evidence type="ECO:0000259" key="5">
    <source>
        <dbReference type="PROSITE" id="PS50081"/>
    </source>
</evidence>
<dbReference type="PROSITE" id="PS50081">
    <property type="entry name" value="ZF_DAG_PE_2"/>
    <property type="match status" value="1"/>
</dbReference>
<dbReference type="InterPro" id="IPR004146">
    <property type="entry name" value="DC1"/>
</dbReference>
<dbReference type="Proteomes" id="UP001054889">
    <property type="component" value="Unassembled WGS sequence"/>
</dbReference>
<dbReference type="PANTHER" id="PTHR47841:SF7">
    <property type="entry name" value="CYSTEINE_HISTIDINE-RICH C1 DOMAIN PROTEIN"/>
    <property type="match status" value="1"/>
</dbReference>
<feature type="compositionally biased region" description="Basic and acidic residues" evidence="4">
    <location>
        <begin position="177"/>
        <end position="186"/>
    </location>
</feature>
<keyword evidence="1" id="KW-0479">Metal-binding</keyword>
<gene>
    <name evidence="6" type="primary">gb21610</name>
    <name evidence="6" type="ORF">PR202_gb21610</name>
</gene>
<sequence length="258" mass="27424">MAQDSITHFSHPAPGHELVKRHYTGPFRCDICHEDLTLTVPAYGCRAAGCDFAIHDSCAARPQTHYTPAHPPHSLVLLQTRPGDAHTCDICAGSCAPGSFLYRCPPCGFDMHTRCAWLPHAAVRSARHPGHDLTLVAAADGRCAACHDGGAGQGWFYRCVACNVDFHVSCAAGGGGEADKARHDGHTGNGGNNVPGGAMHGGTVPVPVFVPDATQTYMEERLRRARIRSAHIAIARASDSIDMLGRESFFPLNPSGVV</sequence>
<evidence type="ECO:0000256" key="4">
    <source>
        <dbReference type="SAM" id="MobiDB-lite"/>
    </source>
</evidence>
<keyword evidence="2" id="KW-0677">Repeat</keyword>
<dbReference type="PANTHER" id="PTHR47841">
    <property type="entry name" value="DIACYLGLYCEROL KINASE THETA-LIKE-RELATED"/>
    <property type="match status" value="1"/>
</dbReference>
<accession>A0AAV5FEI0</accession>
<feature type="domain" description="Phorbol-ester/DAG-type" evidence="5">
    <location>
        <begin position="15"/>
        <end position="66"/>
    </location>
</feature>